<dbReference type="GO" id="GO:0030182">
    <property type="term" value="P:neuron differentiation"/>
    <property type="evidence" value="ECO:0007669"/>
    <property type="project" value="TreeGrafter"/>
</dbReference>
<dbReference type="EMBL" id="KB547907">
    <property type="protein sequence ID" value="EMP30882.1"/>
    <property type="molecule type" value="Genomic_DNA"/>
</dbReference>
<evidence type="ECO:0000256" key="9">
    <source>
        <dbReference type="PROSITE-ProRule" id="PRU00125"/>
    </source>
</evidence>
<evidence type="ECO:0000256" key="6">
    <source>
        <dbReference type="ARBA" id="ARBA00023125"/>
    </source>
</evidence>
<dbReference type="GO" id="GO:0000981">
    <property type="term" value="F:DNA-binding transcription factor activity, RNA polymerase II-specific"/>
    <property type="evidence" value="ECO:0007669"/>
    <property type="project" value="TreeGrafter"/>
</dbReference>
<keyword evidence="5 9" id="KW-0440">LIM domain</keyword>
<keyword evidence="6 11" id="KW-0238">DNA-binding</keyword>
<evidence type="ECO:0000313" key="12">
    <source>
        <dbReference type="Proteomes" id="UP000031443"/>
    </source>
</evidence>
<keyword evidence="8" id="KW-0539">Nucleus</keyword>
<protein>
    <submittedName>
        <fullName evidence="11">LIM homeobox transcription factor 1-beta.1</fullName>
    </submittedName>
</protein>
<feature type="domain" description="LIM zinc-binding" evidence="10">
    <location>
        <begin position="92"/>
        <end position="151"/>
    </location>
</feature>
<reference evidence="12" key="1">
    <citation type="journal article" date="2013" name="Nat. Genet.">
        <title>The draft genomes of soft-shell turtle and green sea turtle yield insights into the development and evolution of the turtle-specific body plan.</title>
        <authorList>
            <person name="Wang Z."/>
            <person name="Pascual-Anaya J."/>
            <person name="Zadissa A."/>
            <person name="Li W."/>
            <person name="Niimura Y."/>
            <person name="Huang Z."/>
            <person name="Li C."/>
            <person name="White S."/>
            <person name="Xiong Z."/>
            <person name="Fang D."/>
            <person name="Wang B."/>
            <person name="Ming Y."/>
            <person name="Chen Y."/>
            <person name="Zheng Y."/>
            <person name="Kuraku S."/>
            <person name="Pignatelli M."/>
            <person name="Herrero J."/>
            <person name="Beal K."/>
            <person name="Nozawa M."/>
            <person name="Li Q."/>
            <person name="Wang J."/>
            <person name="Zhang H."/>
            <person name="Yu L."/>
            <person name="Shigenobu S."/>
            <person name="Wang J."/>
            <person name="Liu J."/>
            <person name="Flicek P."/>
            <person name="Searle S."/>
            <person name="Wang J."/>
            <person name="Kuratani S."/>
            <person name="Yin Y."/>
            <person name="Aken B."/>
            <person name="Zhang G."/>
            <person name="Irie N."/>
        </authorList>
    </citation>
    <scope>NUCLEOTIDE SEQUENCE [LARGE SCALE GENOMIC DNA]</scope>
</reference>
<dbReference type="InterPro" id="IPR050453">
    <property type="entry name" value="LIM_Homeobox_TF"/>
</dbReference>
<sequence length="167" mass="18668">MLFLCASLVDSVRQRVYTAFASEFIRVSPQKAGDWEWLAGAIVRVSKKHSALCFLYTGSPQRGWSMKTEEAPSCLQQATPVLGFGSDSKMREVCAGCDMPISDRFLLRVNERSWHEGCVKCAACLQPLSGTCYCRNRQLYCKHDYEKRENTAASLPVTQTLGSKQGQ</sequence>
<organism evidence="11 12">
    <name type="scientific">Chelonia mydas</name>
    <name type="common">Green sea-turtle</name>
    <name type="synonym">Chelonia agassizi</name>
    <dbReference type="NCBI Taxonomy" id="8469"/>
    <lineage>
        <taxon>Eukaryota</taxon>
        <taxon>Metazoa</taxon>
        <taxon>Chordata</taxon>
        <taxon>Craniata</taxon>
        <taxon>Vertebrata</taxon>
        <taxon>Euteleostomi</taxon>
        <taxon>Archelosauria</taxon>
        <taxon>Testudinata</taxon>
        <taxon>Testudines</taxon>
        <taxon>Cryptodira</taxon>
        <taxon>Durocryptodira</taxon>
        <taxon>Americhelydia</taxon>
        <taxon>Chelonioidea</taxon>
        <taxon>Cheloniidae</taxon>
        <taxon>Chelonia</taxon>
    </lineage>
</organism>
<evidence type="ECO:0000313" key="11">
    <source>
        <dbReference type="EMBL" id="EMP30882.1"/>
    </source>
</evidence>
<evidence type="ECO:0000256" key="5">
    <source>
        <dbReference type="ARBA" id="ARBA00023038"/>
    </source>
</evidence>
<dbReference type="GO" id="GO:0005634">
    <property type="term" value="C:nucleus"/>
    <property type="evidence" value="ECO:0007669"/>
    <property type="project" value="UniProtKB-SubCell"/>
</dbReference>
<keyword evidence="7 11" id="KW-0371">Homeobox</keyword>
<evidence type="ECO:0000256" key="7">
    <source>
        <dbReference type="ARBA" id="ARBA00023155"/>
    </source>
</evidence>
<evidence type="ECO:0000256" key="3">
    <source>
        <dbReference type="ARBA" id="ARBA00022737"/>
    </source>
</evidence>
<comment type="subcellular location">
    <subcellularLocation>
        <location evidence="1">Nucleus</location>
    </subcellularLocation>
</comment>
<gene>
    <name evidence="11" type="ORF">UY3_11992</name>
</gene>
<dbReference type="SMART" id="SM00132">
    <property type="entry name" value="LIM"/>
    <property type="match status" value="1"/>
</dbReference>
<dbReference type="Proteomes" id="UP000031443">
    <property type="component" value="Unassembled WGS sequence"/>
</dbReference>
<evidence type="ECO:0000259" key="10">
    <source>
        <dbReference type="PROSITE" id="PS50023"/>
    </source>
</evidence>
<evidence type="ECO:0000256" key="1">
    <source>
        <dbReference type="ARBA" id="ARBA00004123"/>
    </source>
</evidence>
<dbReference type="PROSITE" id="PS00478">
    <property type="entry name" value="LIM_DOMAIN_1"/>
    <property type="match status" value="1"/>
</dbReference>
<evidence type="ECO:0000256" key="4">
    <source>
        <dbReference type="ARBA" id="ARBA00022833"/>
    </source>
</evidence>
<dbReference type="FunFam" id="2.10.110.10:FF:000006">
    <property type="entry name" value="LIM homeobox transcription factor 1-beta"/>
    <property type="match status" value="1"/>
</dbReference>
<keyword evidence="12" id="KW-1185">Reference proteome</keyword>
<dbReference type="eggNOG" id="KOG0490">
    <property type="taxonomic scope" value="Eukaryota"/>
</dbReference>
<dbReference type="PROSITE" id="PS50023">
    <property type="entry name" value="LIM_DOMAIN_2"/>
    <property type="match status" value="1"/>
</dbReference>
<dbReference type="InterPro" id="IPR001781">
    <property type="entry name" value="Znf_LIM"/>
</dbReference>
<keyword evidence="3" id="KW-0677">Repeat</keyword>
<dbReference type="GO" id="GO:0046872">
    <property type="term" value="F:metal ion binding"/>
    <property type="evidence" value="ECO:0007669"/>
    <property type="project" value="UniProtKB-KW"/>
</dbReference>
<dbReference type="GO" id="GO:0000977">
    <property type="term" value="F:RNA polymerase II transcription regulatory region sequence-specific DNA binding"/>
    <property type="evidence" value="ECO:0007669"/>
    <property type="project" value="TreeGrafter"/>
</dbReference>
<dbReference type="AlphaFoldDB" id="M7BS13"/>
<dbReference type="PANTHER" id="PTHR24208:SF118">
    <property type="entry name" value="LIM HOMEOBOX TRANSCRIPTION FACTOR 1-ALPHA"/>
    <property type="match status" value="1"/>
</dbReference>
<dbReference type="Pfam" id="PF00412">
    <property type="entry name" value="LIM"/>
    <property type="match status" value="1"/>
</dbReference>
<evidence type="ECO:0000256" key="8">
    <source>
        <dbReference type="ARBA" id="ARBA00023242"/>
    </source>
</evidence>
<accession>M7BS13</accession>
<keyword evidence="2 9" id="KW-0479">Metal-binding</keyword>
<dbReference type="STRING" id="8469.M7BS13"/>
<keyword evidence="4 9" id="KW-0862">Zinc</keyword>
<proteinExistence type="predicted"/>
<dbReference type="Gene3D" id="2.10.110.10">
    <property type="entry name" value="Cysteine Rich Protein"/>
    <property type="match status" value="1"/>
</dbReference>
<dbReference type="SUPFAM" id="SSF57716">
    <property type="entry name" value="Glucocorticoid receptor-like (DNA-binding domain)"/>
    <property type="match status" value="1"/>
</dbReference>
<name>M7BS13_CHEMY</name>
<dbReference type="PANTHER" id="PTHR24208">
    <property type="entry name" value="LIM/HOMEOBOX PROTEIN LHX"/>
    <property type="match status" value="1"/>
</dbReference>
<dbReference type="CDD" id="cd09371">
    <property type="entry name" value="LIM1_Lmx1b"/>
    <property type="match status" value="1"/>
</dbReference>
<evidence type="ECO:0000256" key="2">
    <source>
        <dbReference type="ARBA" id="ARBA00022723"/>
    </source>
</evidence>